<feature type="domain" description="Amidase" evidence="1">
    <location>
        <begin position="3"/>
        <end position="185"/>
    </location>
</feature>
<dbReference type="SUPFAM" id="SSF75304">
    <property type="entry name" value="Amidase signature (AS) enzymes"/>
    <property type="match status" value="1"/>
</dbReference>
<dbReference type="InterPro" id="IPR036928">
    <property type="entry name" value="AS_sf"/>
</dbReference>
<evidence type="ECO:0000259" key="1">
    <source>
        <dbReference type="Pfam" id="PF01425"/>
    </source>
</evidence>
<accession>A0A645B0T5</accession>
<dbReference type="EC" id="6.3.5.7" evidence="2"/>
<organism evidence="2">
    <name type="scientific">bioreactor metagenome</name>
    <dbReference type="NCBI Taxonomy" id="1076179"/>
    <lineage>
        <taxon>unclassified sequences</taxon>
        <taxon>metagenomes</taxon>
        <taxon>ecological metagenomes</taxon>
    </lineage>
</organism>
<dbReference type="Gene3D" id="3.90.1300.10">
    <property type="entry name" value="Amidase signature (AS) domain"/>
    <property type="match status" value="1"/>
</dbReference>
<dbReference type="AlphaFoldDB" id="A0A645B0T5"/>
<dbReference type="GO" id="GO:0050567">
    <property type="term" value="F:glutaminyl-tRNA synthase (glutamine-hydrolyzing) activity"/>
    <property type="evidence" value="ECO:0007669"/>
    <property type="project" value="UniProtKB-EC"/>
</dbReference>
<dbReference type="Pfam" id="PF01425">
    <property type="entry name" value="Amidase"/>
    <property type="match status" value="1"/>
</dbReference>
<proteinExistence type="predicted"/>
<name>A0A645B0T5_9ZZZZ</name>
<keyword evidence="2" id="KW-0808">Transferase</keyword>
<dbReference type="EMBL" id="VSSQ01015240">
    <property type="protein sequence ID" value="MPM55364.1"/>
    <property type="molecule type" value="Genomic_DNA"/>
</dbReference>
<dbReference type="PANTHER" id="PTHR11895">
    <property type="entry name" value="TRANSAMIDASE"/>
    <property type="match status" value="1"/>
</dbReference>
<evidence type="ECO:0000313" key="2">
    <source>
        <dbReference type="EMBL" id="MPM55364.1"/>
    </source>
</evidence>
<dbReference type="GO" id="GO:0016740">
    <property type="term" value="F:transferase activity"/>
    <property type="evidence" value="ECO:0007669"/>
    <property type="project" value="UniProtKB-KW"/>
</dbReference>
<sequence>MDAAKSYEKMGATLVDVDLPFADYALATYYIISSAEASSNLARFDGVKYGHLAEGCKTIDEVYFRSRSEGFGPEVLRRIMLGTYVLASGYYDAYYKQGQKMREKLKQVYADALTKCDVMLTPTSPTVAFKLGEKATDPVQMYLSDICTVSINMVQLPALVVPCAQVDGLPMGFQLIGGKNAEELLFNVAYSYEQTSGIGWVCPKL</sequence>
<dbReference type="InterPro" id="IPR000120">
    <property type="entry name" value="Amidase"/>
</dbReference>
<keyword evidence="2" id="KW-0436">Ligase</keyword>
<dbReference type="PANTHER" id="PTHR11895:SF151">
    <property type="entry name" value="GLUTAMYL-TRNA(GLN) AMIDOTRANSFERASE SUBUNIT A"/>
    <property type="match status" value="1"/>
</dbReference>
<comment type="caution">
    <text evidence="2">The sequence shown here is derived from an EMBL/GenBank/DDBJ whole genome shotgun (WGS) entry which is preliminary data.</text>
</comment>
<dbReference type="InterPro" id="IPR023631">
    <property type="entry name" value="Amidase_dom"/>
</dbReference>
<gene>
    <name evidence="2" type="primary">gatA_21</name>
    <name evidence="2" type="ORF">SDC9_102159</name>
</gene>
<protein>
    <submittedName>
        <fullName evidence="2">Glutamyl-tRNA(Gln) amidotransferase subunit A</fullName>
        <ecNumber evidence="2">6.3.5.7</ecNumber>
    </submittedName>
</protein>
<reference evidence="2" key="1">
    <citation type="submission" date="2019-08" db="EMBL/GenBank/DDBJ databases">
        <authorList>
            <person name="Kucharzyk K."/>
            <person name="Murdoch R.W."/>
            <person name="Higgins S."/>
            <person name="Loffler F."/>
        </authorList>
    </citation>
    <scope>NUCLEOTIDE SEQUENCE</scope>
</reference>